<accession>A0A0M3I892</accession>
<feature type="compositionally biased region" description="Basic and acidic residues" evidence="1">
    <location>
        <begin position="1"/>
        <end position="16"/>
    </location>
</feature>
<feature type="region of interest" description="Disordered" evidence="1">
    <location>
        <begin position="324"/>
        <end position="346"/>
    </location>
</feature>
<dbReference type="AlphaFoldDB" id="A0A0M3I892"/>
<feature type="compositionally biased region" description="Basic and acidic residues" evidence="1">
    <location>
        <begin position="44"/>
        <end position="55"/>
    </location>
</feature>
<evidence type="ECO:0000313" key="2">
    <source>
        <dbReference type="Proteomes" id="UP000036681"/>
    </source>
</evidence>
<proteinExistence type="predicted"/>
<reference evidence="3" key="1">
    <citation type="submission" date="2017-02" db="UniProtKB">
        <authorList>
            <consortium name="WormBaseParasite"/>
        </authorList>
    </citation>
    <scope>IDENTIFICATION</scope>
</reference>
<name>A0A0M3I892_ASCLU</name>
<protein>
    <submittedName>
        <fullName evidence="3">HMG box domain-containing protein</fullName>
    </submittedName>
</protein>
<keyword evidence="2" id="KW-1185">Reference proteome</keyword>
<evidence type="ECO:0000256" key="1">
    <source>
        <dbReference type="SAM" id="MobiDB-lite"/>
    </source>
</evidence>
<dbReference type="Proteomes" id="UP000036681">
    <property type="component" value="Unplaced"/>
</dbReference>
<dbReference type="WBParaSite" id="ALUE_0001353101-mRNA-1">
    <property type="protein sequence ID" value="ALUE_0001353101-mRNA-1"/>
    <property type="gene ID" value="ALUE_0001353101"/>
</dbReference>
<feature type="region of interest" description="Disordered" evidence="1">
    <location>
        <begin position="1"/>
        <end position="67"/>
    </location>
</feature>
<sequence length="410" mass="45559">MKRSSSGDHPKIDSAKRPKPPHWEPQIGEMPGASIDHAIMKRSSSSDHPKIDSAKRPKPPHWEPQIGEMPEVVRAAYREVFSSERRGLLQSAYRKSCIQSLGITPSYPEAISSLDIASLVPPVLRFDPRIASEITRKLAEAARQKQRIVRAKFIYRKKRSKLIRVFETFVTKDDLMREVWNIIEETKLEENWKGSMPAATWFLQRAGKFAQNNEDDLIDSDDDCEIIGEATSQCATESSLFEDERTLFGSGHVGGISATATANAIPVNSPSYSPYGESEDSSEIGRRFKMFLFDSDDLSGVPCSISHANDDNAPSASATAVVSPADGIDPPSLQTDRSVCTPESKPPDTGIVNELESSFSRMAPGDVQHFMQRLQQRVNRQLAERAAQLMRVLCASERAEVLDELHKMSS</sequence>
<evidence type="ECO:0000313" key="3">
    <source>
        <dbReference type="WBParaSite" id="ALUE_0001353101-mRNA-1"/>
    </source>
</evidence>
<organism evidence="2 3">
    <name type="scientific">Ascaris lumbricoides</name>
    <name type="common">Giant roundworm</name>
    <dbReference type="NCBI Taxonomy" id="6252"/>
    <lineage>
        <taxon>Eukaryota</taxon>
        <taxon>Metazoa</taxon>
        <taxon>Ecdysozoa</taxon>
        <taxon>Nematoda</taxon>
        <taxon>Chromadorea</taxon>
        <taxon>Rhabditida</taxon>
        <taxon>Spirurina</taxon>
        <taxon>Ascaridomorpha</taxon>
        <taxon>Ascaridoidea</taxon>
        <taxon>Ascarididae</taxon>
        <taxon>Ascaris</taxon>
    </lineage>
</organism>